<dbReference type="OrthoDB" id="10060419at2759"/>
<dbReference type="Proteomes" id="UP001142489">
    <property type="component" value="Unassembled WGS sequence"/>
</dbReference>
<keyword evidence="2" id="KW-1185">Reference proteome</keyword>
<dbReference type="AlphaFoldDB" id="A0A9Q1B1Q8"/>
<sequence length="172" mass="20071">TLAFKRLLFDKIFPPLFETVLEVLDAKYPNLKENITKWKPDIASLTDLFTKFNEVNLKLKRDSLNVIKAKSITAAFLARINLMKQNFGWREFSQFHNLLLTNVQDDDILVYIQHLCILHTDFKTKSEGVLTMEIPQWIINPYGDIEEADVTLQKELIGISINKEFKVHFRMG</sequence>
<protein>
    <submittedName>
        <fullName evidence="1">Uncharacterized protein</fullName>
    </submittedName>
</protein>
<evidence type="ECO:0000313" key="2">
    <source>
        <dbReference type="Proteomes" id="UP001142489"/>
    </source>
</evidence>
<proteinExistence type="predicted"/>
<gene>
    <name evidence="1" type="ORF">JRQ81_016719</name>
</gene>
<dbReference type="EMBL" id="JAPFRF010000007">
    <property type="protein sequence ID" value="KAJ7326960.1"/>
    <property type="molecule type" value="Genomic_DNA"/>
</dbReference>
<accession>A0A9Q1B1Q8</accession>
<comment type="caution">
    <text evidence="1">The sequence shown here is derived from an EMBL/GenBank/DDBJ whole genome shotgun (WGS) entry which is preliminary data.</text>
</comment>
<feature type="non-terminal residue" evidence="1">
    <location>
        <position position="172"/>
    </location>
</feature>
<reference evidence="1" key="1">
    <citation type="journal article" date="2023" name="DNA Res.">
        <title>Chromosome-level genome assembly of Phrynocephalus forsythii using third-generation DNA sequencing and Hi-C analysis.</title>
        <authorList>
            <person name="Qi Y."/>
            <person name="Zhao W."/>
            <person name="Zhao Y."/>
            <person name="Niu C."/>
            <person name="Cao S."/>
            <person name="Zhang Y."/>
        </authorList>
    </citation>
    <scope>NUCLEOTIDE SEQUENCE</scope>
    <source>
        <tissue evidence="1">Muscle</tissue>
    </source>
</reference>
<name>A0A9Q1B1Q8_9SAUR</name>
<evidence type="ECO:0000313" key="1">
    <source>
        <dbReference type="EMBL" id="KAJ7326960.1"/>
    </source>
</evidence>
<feature type="non-terminal residue" evidence="1">
    <location>
        <position position="1"/>
    </location>
</feature>
<organism evidence="1 2">
    <name type="scientific">Phrynocephalus forsythii</name>
    <dbReference type="NCBI Taxonomy" id="171643"/>
    <lineage>
        <taxon>Eukaryota</taxon>
        <taxon>Metazoa</taxon>
        <taxon>Chordata</taxon>
        <taxon>Craniata</taxon>
        <taxon>Vertebrata</taxon>
        <taxon>Euteleostomi</taxon>
        <taxon>Lepidosauria</taxon>
        <taxon>Squamata</taxon>
        <taxon>Bifurcata</taxon>
        <taxon>Unidentata</taxon>
        <taxon>Episquamata</taxon>
        <taxon>Toxicofera</taxon>
        <taxon>Iguania</taxon>
        <taxon>Acrodonta</taxon>
        <taxon>Agamidae</taxon>
        <taxon>Agaminae</taxon>
        <taxon>Phrynocephalus</taxon>
    </lineage>
</organism>